<evidence type="ECO:0000313" key="2">
    <source>
        <dbReference type="Proteomes" id="UP001153636"/>
    </source>
</evidence>
<name>A0A9P0CPM4_9CUCU</name>
<organism evidence="1 2">
    <name type="scientific">Psylliodes chrysocephalus</name>
    <dbReference type="NCBI Taxonomy" id="3402493"/>
    <lineage>
        <taxon>Eukaryota</taxon>
        <taxon>Metazoa</taxon>
        <taxon>Ecdysozoa</taxon>
        <taxon>Arthropoda</taxon>
        <taxon>Hexapoda</taxon>
        <taxon>Insecta</taxon>
        <taxon>Pterygota</taxon>
        <taxon>Neoptera</taxon>
        <taxon>Endopterygota</taxon>
        <taxon>Coleoptera</taxon>
        <taxon>Polyphaga</taxon>
        <taxon>Cucujiformia</taxon>
        <taxon>Chrysomeloidea</taxon>
        <taxon>Chrysomelidae</taxon>
        <taxon>Galerucinae</taxon>
        <taxon>Alticini</taxon>
        <taxon>Psylliodes</taxon>
    </lineage>
</organism>
<sequence length="175" mass="20331">MFLVTLGFKTDTIFKTVLAACKDSEGNKVVTPNADKRGKHPNHHKKNLDLLESHILSFKPRLSHYRRYYVSNRRYLPYDLSINLKHPNHKIVNETHRQVVNSMNIGFTEDSPEKCGTYVEYEAMNLTPKNVLLKNMHLLKVNSILVFIMYLLIKVGTYYPHHTKATDRIFGVMLS</sequence>
<accession>A0A9P0CPM4</accession>
<proteinExistence type="predicted"/>
<keyword evidence="2" id="KW-1185">Reference proteome</keyword>
<dbReference type="AlphaFoldDB" id="A0A9P0CPM4"/>
<evidence type="ECO:0000313" key="1">
    <source>
        <dbReference type="EMBL" id="CAH1101891.1"/>
    </source>
</evidence>
<reference evidence="1" key="1">
    <citation type="submission" date="2022-01" db="EMBL/GenBank/DDBJ databases">
        <authorList>
            <person name="King R."/>
        </authorList>
    </citation>
    <scope>NUCLEOTIDE SEQUENCE</scope>
</reference>
<dbReference type="Proteomes" id="UP001153636">
    <property type="component" value="Chromosome 12"/>
</dbReference>
<dbReference type="EMBL" id="OV651824">
    <property type="protein sequence ID" value="CAH1101891.1"/>
    <property type="molecule type" value="Genomic_DNA"/>
</dbReference>
<gene>
    <name evidence="1" type="ORF">PSYICH_LOCUS3532</name>
</gene>
<protein>
    <submittedName>
        <fullName evidence="1">Uncharacterized protein</fullName>
    </submittedName>
</protein>